<reference evidence="1 2" key="1">
    <citation type="submission" date="2021-06" db="EMBL/GenBank/DDBJ databases">
        <authorList>
            <person name="Palmer J.M."/>
        </authorList>
    </citation>
    <scope>NUCLEOTIDE SEQUENCE [LARGE SCALE GENOMIC DNA]</scope>
    <source>
        <strain evidence="1 2">AS_MEX2019</strain>
        <tissue evidence="1">Muscle</tissue>
    </source>
</reference>
<comment type="caution">
    <text evidence="1">The sequence shown here is derived from an EMBL/GenBank/DDBJ whole genome shotgun (WGS) entry which is preliminary data.</text>
</comment>
<sequence length="103" mass="11257">MLGLLHLCSPKPPVTPAVRAPANMCEHAALMLCKQTLCLFGTLSSGPATVEEREKVSKGNWRKQGEEWQGWILNSLARLPEVCYFTGGNLPACFIACKLQPVC</sequence>
<name>A0ABV0YU35_9TELE</name>
<protein>
    <submittedName>
        <fullName evidence="1">Uncharacterized protein</fullName>
    </submittedName>
</protein>
<dbReference type="EMBL" id="JAHRIP010041456">
    <property type="protein sequence ID" value="MEQ2297092.1"/>
    <property type="molecule type" value="Genomic_DNA"/>
</dbReference>
<gene>
    <name evidence="1" type="ORF">AMECASPLE_031185</name>
</gene>
<proteinExistence type="predicted"/>
<accession>A0ABV0YU35</accession>
<evidence type="ECO:0000313" key="1">
    <source>
        <dbReference type="EMBL" id="MEQ2297092.1"/>
    </source>
</evidence>
<evidence type="ECO:0000313" key="2">
    <source>
        <dbReference type="Proteomes" id="UP001469553"/>
    </source>
</evidence>
<organism evidence="1 2">
    <name type="scientific">Ameca splendens</name>
    <dbReference type="NCBI Taxonomy" id="208324"/>
    <lineage>
        <taxon>Eukaryota</taxon>
        <taxon>Metazoa</taxon>
        <taxon>Chordata</taxon>
        <taxon>Craniata</taxon>
        <taxon>Vertebrata</taxon>
        <taxon>Euteleostomi</taxon>
        <taxon>Actinopterygii</taxon>
        <taxon>Neopterygii</taxon>
        <taxon>Teleostei</taxon>
        <taxon>Neoteleostei</taxon>
        <taxon>Acanthomorphata</taxon>
        <taxon>Ovalentaria</taxon>
        <taxon>Atherinomorphae</taxon>
        <taxon>Cyprinodontiformes</taxon>
        <taxon>Goodeidae</taxon>
        <taxon>Ameca</taxon>
    </lineage>
</organism>
<dbReference type="Proteomes" id="UP001469553">
    <property type="component" value="Unassembled WGS sequence"/>
</dbReference>
<keyword evidence="2" id="KW-1185">Reference proteome</keyword>